<accession>A0A8D2MRP1</accession>
<evidence type="ECO:0000256" key="1">
    <source>
        <dbReference type="SAM" id="SignalP"/>
    </source>
</evidence>
<protein>
    <submittedName>
        <fullName evidence="2">Uncharacterized protein</fullName>
    </submittedName>
</protein>
<feature type="chain" id="PRO_5034839904" evidence="1">
    <location>
        <begin position="24"/>
        <end position="77"/>
    </location>
</feature>
<dbReference type="SUPFAM" id="SSF53187">
    <property type="entry name" value="Zn-dependent exopeptidases"/>
    <property type="match status" value="1"/>
</dbReference>
<keyword evidence="1" id="KW-0732">Signal</keyword>
<dbReference type="AlphaFoldDB" id="A0A8D2MRP1"/>
<organism evidence="2 3">
    <name type="scientific">Zonotrichia albicollis</name>
    <name type="common">White-throated sparrow</name>
    <name type="synonym">Fringilla albicollis</name>
    <dbReference type="NCBI Taxonomy" id="44394"/>
    <lineage>
        <taxon>Eukaryota</taxon>
        <taxon>Metazoa</taxon>
        <taxon>Chordata</taxon>
        <taxon>Craniata</taxon>
        <taxon>Vertebrata</taxon>
        <taxon>Euteleostomi</taxon>
        <taxon>Archelosauria</taxon>
        <taxon>Archosauria</taxon>
        <taxon>Dinosauria</taxon>
        <taxon>Saurischia</taxon>
        <taxon>Theropoda</taxon>
        <taxon>Coelurosauria</taxon>
        <taxon>Aves</taxon>
        <taxon>Neognathae</taxon>
        <taxon>Neoaves</taxon>
        <taxon>Telluraves</taxon>
        <taxon>Australaves</taxon>
        <taxon>Passeriformes</taxon>
        <taxon>Passerellidae</taxon>
        <taxon>Zonotrichia</taxon>
    </lineage>
</organism>
<evidence type="ECO:0000313" key="3">
    <source>
        <dbReference type="Proteomes" id="UP000694413"/>
    </source>
</evidence>
<feature type="signal peptide" evidence="1">
    <location>
        <begin position="1"/>
        <end position="23"/>
    </location>
</feature>
<name>A0A8D2MRP1_ZONAL</name>
<proteinExistence type="predicted"/>
<reference evidence="2" key="1">
    <citation type="submission" date="2025-08" db="UniProtKB">
        <authorList>
            <consortium name="Ensembl"/>
        </authorList>
    </citation>
    <scope>IDENTIFICATION</scope>
</reference>
<dbReference type="Ensembl" id="ENSZALT00000016092.1">
    <property type="protein sequence ID" value="ENSZALP00000011649.1"/>
    <property type="gene ID" value="ENSZALG00000009825.1"/>
</dbReference>
<dbReference type="Gene3D" id="3.40.630.10">
    <property type="entry name" value="Zn peptidases"/>
    <property type="match status" value="1"/>
</dbReference>
<dbReference type="Proteomes" id="UP000694413">
    <property type="component" value="Unassembled WGS sequence"/>
</dbReference>
<sequence>CSRLCLWDAVGILILCLASAAAALDFRYHHTEELEEFLKGVHAAHPSFTHLHSIGRSVQGKRAGAGGETLFVLTNSG</sequence>
<evidence type="ECO:0000313" key="2">
    <source>
        <dbReference type="Ensembl" id="ENSZALP00000011649.1"/>
    </source>
</evidence>
<keyword evidence="3" id="KW-1185">Reference proteome</keyword>
<reference evidence="2" key="2">
    <citation type="submission" date="2025-09" db="UniProtKB">
        <authorList>
            <consortium name="Ensembl"/>
        </authorList>
    </citation>
    <scope>IDENTIFICATION</scope>
</reference>